<dbReference type="PANTHER" id="PTHR10555">
    <property type="entry name" value="SORTING NEXIN"/>
    <property type="match status" value="1"/>
</dbReference>
<evidence type="ECO:0000313" key="3">
    <source>
        <dbReference type="EMBL" id="KAJ1718881.1"/>
    </source>
</evidence>
<feature type="region of interest" description="Disordered" evidence="1">
    <location>
        <begin position="100"/>
        <end position="212"/>
    </location>
</feature>
<feature type="compositionally biased region" description="Polar residues" evidence="1">
    <location>
        <begin position="128"/>
        <end position="139"/>
    </location>
</feature>
<dbReference type="EMBL" id="JANBOJ010000595">
    <property type="protein sequence ID" value="KAJ1718881.1"/>
    <property type="molecule type" value="Genomic_DNA"/>
</dbReference>
<dbReference type="InterPro" id="IPR001683">
    <property type="entry name" value="PX_dom"/>
</dbReference>
<sequence length="501" mass="56266">MTPTETERTLSRSHIVSRAQRLQTVAAEASDQLRDQTVQLLQTQSIRLEDIAATEIESLDDMDQSLNEMMQCILYTELRKDVRSVTDAIDDMQHKLYSSRQDIINGHGGDDNDDDGNDERVDGVDGDTTPTQISTTETFRTARGVPMFSESLREEHAADDTSAPISSGEPPGSRRRQKLPLSFSPTDNETSGSAHAASATTSPIETQKSGNQVLDGTREQLESLEHRLYAVCIEIHEWRRTQCVREFVSQIKDTLPTHDSRSPSVVSARVPRERILGEVHEWQRARASSLGHQARDTQGWSVKSPEALSLRLGTSPPTSRLLQVEREVEGSRPPANRRLSATQPPHDHPSNRIHPSDPSDPSSKHFSTLRLLDTPTEPTTSETTTRHRTLADDVRIIGWVTRGSGLDVHTEFKVVVHLASGSNLTVMRRYTDFVELRAVLCEHYATFRKRIPELPAKRAFGKFDDKFLRKRESGLQFFLAYVMLHPVIGCSSVIRRWLGNP</sequence>
<feature type="compositionally biased region" description="Polar residues" evidence="1">
    <location>
        <begin position="203"/>
        <end position="212"/>
    </location>
</feature>
<dbReference type="GO" id="GO:0005768">
    <property type="term" value="C:endosome"/>
    <property type="evidence" value="ECO:0007669"/>
    <property type="project" value="TreeGrafter"/>
</dbReference>
<feature type="non-terminal residue" evidence="3">
    <location>
        <position position="501"/>
    </location>
</feature>
<feature type="compositionally biased region" description="Low complexity" evidence="1">
    <location>
        <begin position="374"/>
        <end position="383"/>
    </location>
</feature>
<dbReference type="Pfam" id="PF00787">
    <property type="entry name" value="PX"/>
    <property type="match status" value="1"/>
</dbReference>
<dbReference type="PANTHER" id="PTHR10555:SF170">
    <property type="entry name" value="FI18122P1"/>
    <property type="match status" value="1"/>
</dbReference>
<comment type="caution">
    <text evidence="3">The sequence shown here is derived from an EMBL/GenBank/DDBJ whole genome shotgun (WGS) entry which is preliminary data.</text>
</comment>
<dbReference type="InterPro" id="IPR036871">
    <property type="entry name" value="PX_dom_sf"/>
</dbReference>
<dbReference type="SUPFAM" id="SSF64268">
    <property type="entry name" value="PX domain"/>
    <property type="match status" value="1"/>
</dbReference>
<name>A0A9W7XT58_9FUNG</name>
<feature type="domain" description="PX" evidence="2">
    <location>
        <begin position="390"/>
        <end position="501"/>
    </location>
</feature>
<evidence type="ECO:0000256" key="1">
    <source>
        <dbReference type="SAM" id="MobiDB-lite"/>
    </source>
</evidence>
<keyword evidence="4" id="KW-1185">Reference proteome</keyword>
<dbReference type="Proteomes" id="UP001149813">
    <property type="component" value="Unassembled WGS sequence"/>
</dbReference>
<feature type="compositionally biased region" description="Basic and acidic residues" evidence="1">
    <location>
        <begin position="345"/>
        <end position="357"/>
    </location>
</feature>
<protein>
    <recommendedName>
        <fullName evidence="2">PX domain-containing protein</fullName>
    </recommendedName>
</protein>
<dbReference type="AlphaFoldDB" id="A0A9W7XT58"/>
<proteinExistence type="predicted"/>
<gene>
    <name evidence="3" type="ORF">LPJ53_006241</name>
</gene>
<accession>A0A9W7XT58</accession>
<feature type="region of interest" description="Disordered" evidence="1">
    <location>
        <begin position="287"/>
        <end position="386"/>
    </location>
</feature>
<feature type="compositionally biased region" description="Low complexity" evidence="1">
    <location>
        <begin position="190"/>
        <end position="202"/>
    </location>
</feature>
<organism evidence="3 4">
    <name type="scientific">Coemansia erecta</name>
    <dbReference type="NCBI Taxonomy" id="147472"/>
    <lineage>
        <taxon>Eukaryota</taxon>
        <taxon>Fungi</taxon>
        <taxon>Fungi incertae sedis</taxon>
        <taxon>Zoopagomycota</taxon>
        <taxon>Kickxellomycotina</taxon>
        <taxon>Kickxellomycetes</taxon>
        <taxon>Kickxellales</taxon>
        <taxon>Kickxellaceae</taxon>
        <taxon>Coemansia</taxon>
    </lineage>
</organism>
<dbReference type="Gene3D" id="3.30.1520.10">
    <property type="entry name" value="Phox-like domain"/>
    <property type="match status" value="1"/>
</dbReference>
<dbReference type="OrthoDB" id="10254720at2759"/>
<evidence type="ECO:0000313" key="4">
    <source>
        <dbReference type="Proteomes" id="UP001149813"/>
    </source>
</evidence>
<evidence type="ECO:0000259" key="2">
    <source>
        <dbReference type="PROSITE" id="PS50195"/>
    </source>
</evidence>
<dbReference type="PROSITE" id="PS50195">
    <property type="entry name" value="PX"/>
    <property type="match status" value="1"/>
</dbReference>
<dbReference type="GO" id="GO:0035091">
    <property type="term" value="F:phosphatidylinositol binding"/>
    <property type="evidence" value="ECO:0007669"/>
    <property type="project" value="InterPro"/>
</dbReference>
<reference evidence="3" key="1">
    <citation type="submission" date="2022-07" db="EMBL/GenBank/DDBJ databases">
        <title>Phylogenomic reconstructions and comparative analyses of Kickxellomycotina fungi.</title>
        <authorList>
            <person name="Reynolds N.K."/>
            <person name="Stajich J.E."/>
            <person name="Barry K."/>
            <person name="Grigoriev I.V."/>
            <person name="Crous P."/>
            <person name="Smith M.E."/>
        </authorList>
    </citation>
    <scope>NUCLEOTIDE SEQUENCE</scope>
    <source>
        <strain evidence="3">NBRC 32514</strain>
    </source>
</reference>
<dbReference type="SMART" id="SM00312">
    <property type="entry name" value="PX"/>
    <property type="match status" value="1"/>
</dbReference>